<dbReference type="InterPro" id="IPR001460">
    <property type="entry name" value="PCN-bd_Tpept"/>
</dbReference>
<protein>
    <submittedName>
        <fullName evidence="2">Class D beta-lactamase</fullName>
    </submittedName>
</protein>
<dbReference type="GO" id="GO:0008658">
    <property type="term" value="F:penicillin binding"/>
    <property type="evidence" value="ECO:0007669"/>
    <property type="project" value="InterPro"/>
</dbReference>
<dbReference type="InterPro" id="IPR012338">
    <property type="entry name" value="Beta-lactam/transpept-like"/>
</dbReference>
<dbReference type="Proteomes" id="UP000622317">
    <property type="component" value="Unassembled WGS sequence"/>
</dbReference>
<dbReference type="SUPFAM" id="SSF56601">
    <property type="entry name" value="beta-lactamase/transpeptidase-like"/>
    <property type="match status" value="1"/>
</dbReference>
<dbReference type="RefSeq" id="WP_191615610.1">
    <property type="nucleotide sequence ID" value="NZ_JACYFG010000006.1"/>
</dbReference>
<dbReference type="EMBL" id="JACYFG010000006">
    <property type="protein sequence ID" value="MBD5778470.1"/>
    <property type="molecule type" value="Genomic_DNA"/>
</dbReference>
<evidence type="ECO:0000313" key="2">
    <source>
        <dbReference type="EMBL" id="MBD5778470.1"/>
    </source>
</evidence>
<proteinExistence type="predicted"/>
<sequence length="266" mass="30110">MNRIFACFFLFSTTILPAEEANIEIDQHARELVEASGYRGCILVFDPENSSYRASHPEIAREGFIPASTFKILSTQAALQSGIVSSPASTLKWDGVTRSRAETNRDLDFTTAFRISSVPHYQAIVREIGAQKMQAFIDSIPYGNRNIDGGVDSFWLTGGLRISPLEQIDFLRRLHRDELPFDPRVMDSVRTMMLNPSESSIAYSAKTGWAVLPENRNIGWWVGWAQQDERILFFATVLDSHTPRDDFGKQRIELTKEIVNSRFGQN</sequence>
<reference evidence="2" key="1">
    <citation type="submission" date="2020-09" db="EMBL/GenBank/DDBJ databases">
        <title>Pelagicoccus enzymogenes sp. nov. with an EPS production, isolated from marine sediment.</title>
        <authorList>
            <person name="Feng X."/>
        </authorList>
    </citation>
    <scope>NUCLEOTIDE SEQUENCE</scope>
    <source>
        <strain evidence="2">NFK12</strain>
    </source>
</reference>
<evidence type="ECO:0000313" key="3">
    <source>
        <dbReference type="Proteomes" id="UP000622317"/>
    </source>
</evidence>
<feature type="domain" description="Penicillin-binding protein transpeptidase" evidence="1">
    <location>
        <begin position="59"/>
        <end position="259"/>
    </location>
</feature>
<dbReference type="Pfam" id="PF00905">
    <property type="entry name" value="Transpeptidase"/>
    <property type="match status" value="1"/>
</dbReference>
<dbReference type="Gene3D" id="3.40.710.10">
    <property type="entry name" value="DD-peptidase/beta-lactamase superfamily"/>
    <property type="match status" value="1"/>
</dbReference>
<organism evidence="2 3">
    <name type="scientific">Pelagicoccus enzymogenes</name>
    <dbReference type="NCBI Taxonomy" id="2773457"/>
    <lineage>
        <taxon>Bacteria</taxon>
        <taxon>Pseudomonadati</taxon>
        <taxon>Verrucomicrobiota</taxon>
        <taxon>Opitutia</taxon>
        <taxon>Puniceicoccales</taxon>
        <taxon>Pelagicoccaceae</taxon>
        <taxon>Pelagicoccus</taxon>
    </lineage>
</organism>
<comment type="caution">
    <text evidence="2">The sequence shown here is derived from an EMBL/GenBank/DDBJ whole genome shotgun (WGS) entry which is preliminary data.</text>
</comment>
<keyword evidence="3" id="KW-1185">Reference proteome</keyword>
<accession>A0A927IGK2</accession>
<evidence type="ECO:0000259" key="1">
    <source>
        <dbReference type="Pfam" id="PF00905"/>
    </source>
</evidence>
<name>A0A927IGK2_9BACT</name>
<gene>
    <name evidence="2" type="ORF">IEN85_03125</name>
</gene>
<dbReference type="AlphaFoldDB" id="A0A927IGK2"/>